<evidence type="ECO:0000313" key="1">
    <source>
        <dbReference type="EMBL" id="KIK07541.1"/>
    </source>
</evidence>
<evidence type="ECO:0000313" key="2">
    <source>
        <dbReference type="Proteomes" id="UP000054477"/>
    </source>
</evidence>
<name>A0A0C9XRD1_9AGAR</name>
<dbReference type="EMBL" id="KN838547">
    <property type="protein sequence ID" value="KIK07541.1"/>
    <property type="molecule type" value="Genomic_DNA"/>
</dbReference>
<organism evidence="1 2">
    <name type="scientific">Laccaria amethystina LaAM-08-1</name>
    <dbReference type="NCBI Taxonomy" id="1095629"/>
    <lineage>
        <taxon>Eukaryota</taxon>
        <taxon>Fungi</taxon>
        <taxon>Dikarya</taxon>
        <taxon>Basidiomycota</taxon>
        <taxon>Agaricomycotina</taxon>
        <taxon>Agaricomycetes</taxon>
        <taxon>Agaricomycetidae</taxon>
        <taxon>Agaricales</taxon>
        <taxon>Agaricineae</taxon>
        <taxon>Hydnangiaceae</taxon>
        <taxon>Laccaria</taxon>
    </lineage>
</organism>
<dbReference type="AlphaFoldDB" id="A0A0C9XRD1"/>
<gene>
    <name evidence="1" type="ORF">K443DRAFT_673449</name>
</gene>
<protein>
    <submittedName>
        <fullName evidence="1">Unplaced genomic scaffold K443scaffold_12, whole genome shotgun sequence</fullName>
    </submittedName>
</protein>
<dbReference type="HOGENOM" id="CLU_2590106_0_0_1"/>
<accession>A0A0C9XRD1</accession>
<sequence length="80" mass="8692">MLHPAYLNSPFPCLASSLLAIPNFPMLRCSTPATLDASGISHRKFWKGASLAHSGSDAASEDSPPRVWPMLSKHKSLKIF</sequence>
<dbReference type="Proteomes" id="UP000054477">
    <property type="component" value="Unassembled WGS sequence"/>
</dbReference>
<keyword evidence="2" id="KW-1185">Reference proteome</keyword>
<reference evidence="2" key="2">
    <citation type="submission" date="2015-01" db="EMBL/GenBank/DDBJ databases">
        <title>Evolutionary Origins and Diversification of the Mycorrhizal Mutualists.</title>
        <authorList>
            <consortium name="DOE Joint Genome Institute"/>
            <consortium name="Mycorrhizal Genomics Consortium"/>
            <person name="Kohler A."/>
            <person name="Kuo A."/>
            <person name="Nagy L.G."/>
            <person name="Floudas D."/>
            <person name="Copeland A."/>
            <person name="Barry K.W."/>
            <person name="Cichocki N."/>
            <person name="Veneault-Fourrey C."/>
            <person name="LaButti K."/>
            <person name="Lindquist E.A."/>
            <person name="Lipzen A."/>
            <person name="Lundell T."/>
            <person name="Morin E."/>
            <person name="Murat C."/>
            <person name="Riley R."/>
            <person name="Ohm R."/>
            <person name="Sun H."/>
            <person name="Tunlid A."/>
            <person name="Henrissat B."/>
            <person name="Grigoriev I.V."/>
            <person name="Hibbett D.S."/>
            <person name="Martin F."/>
        </authorList>
    </citation>
    <scope>NUCLEOTIDE SEQUENCE [LARGE SCALE GENOMIC DNA]</scope>
    <source>
        <strain evidence="2">LaAM-08-1</strain>
    </source>
</reference>
<reference evidence="1 2" key="1">
    <citation type="submission" date="2014-04" db="EMBL/GenBank/DDBJ databases">
        <authorList>
            <consortium name="DOE Joint Genome Institute"/>
            <person name="Kuo A."/>
            <person name="Kohler A."/>
            <person name="Nagy L.G."/>
            <person name="Floudas D."/>
            <person name="Copeland A."/>
            <person name="Barry K.W."/>
            <person name="Cichocki N."/>
            <person name="Veneault-Fourrey C."/>
            <person name="LaButti K."/>
            <person name="Lindquist E.A."/>
            <person name="Lipzen A."/>
            <person name="Lundell T."/>
            <person name="Morin E."/>
            <person name="Murat C."/>
            <person name="Sun H."/>
            <person name="Tunlid A."/>
            <person name="Henrissat B."/>
            <person name="Grigoriev I.V."/>
            <person name="Hibbett D.S."/>
            <person name="Martin F."/>
            <person name="Nordberg H.P."/>
            <person name="Cantor M.N."/>
            <person name="Hua S.X."/>
        </authorList>
    </citation>
    <scope>NUCLEOTIDE SEQUENCE [LARGE SCALE GENOMIC DNA]</scope>
    <source>
        <strain evidence="1 2">LaAM-08-1</strain>
    </source>
</reference>
<proteinExistence type="predicted"/>